<protein>
    <recommendedName>
        <fullName evidence="2">ABC-type glycine betaine transport system substrate-binding domain-containing protein</fullName>
    </recommendedName>
</protein>
<comment type="caution">
    <text evidence="3">The sequence shown here is derived from an EMBL/GenBank/DDBJ whole genome shotgun (WGS) entry which is preliminary data.</text>
</comment>
<dbReference type="Gene3D" id="3.40.190.10">
    <property type="entry name" value="Periplasmic binding protein-like II"/>
    <property type="match status" value="1"/>
</dbReference>
<evidence type="ECO:0000259" key="2">
    <source>
        <dbReference type="Pfam" id="PF04069"/>
    </source>
</evidence>
<dbReference type="Gene3D" id="3.40.190.120">
    <property type="entry name" value="Osmoprotection protein (prox), domain 2"/>
    <property type="match status" value="1"/>
</dbReference>
<feature type="chain" id="PRO_5039484319" description="ABC-type glycine betaine transport system substrate-binding domain-containing protein" evidence="1">
    <location>
        <begin position="20"/>
        <end position="304"/>
    </location>
</feature>
<sequence length="304" mass="33653">MKFSKALMAATVSASLILAACSSDEDNSERDSSEPIIISGKAFTEQYILPSILQQYIEHHSDYEVTLNDGLGEVSVLQPALENGDIDMYVEYTGTGLEAVLGLQAEDGESSDSILERVREGYEEEYNITWLESLGFANDYTMAFSEDADFEAETYSDLAEISDQLSFGAPHAFYERQGDGYEALSEAYGFEFQATESLDANLMYQAVQDSQVDVIPAFTTDGRIERFNLQTTEDDLGFFPKYDAVPVVRQDVLEAYPELEGLLGELSGQISEEDMQEMNAKVDIDGETASTVAQEFLEDNGLLE</sequence>
<evidence type="ECO:0000313" key="3">
    <source>
        <dbReference type="EMBL" id="KIL47847.1"/>
    </source>
</evidence>
<dbReference type="Proteomes" id="UP000031972">
    <property type="component" value="Unassembled WGS sequence"/>
</dbReference>
<name>A0A0C2VG31_9BACL</name>
<dbReference type="InterPro" id="IPR007210">
    <property type="entry name" value="ABC_Gly_betaine_transp_sub-bd"/>
</dbReference>
<dbReference type="SUPFAM" id="SSF53850">
    <property type="entry name" value="Periplasmic binding protein-like II"/>
    <property type="match status" value="1"/>
</dbReference>
<dbReference type="GO" id="GO:0043190">
    <property type="term" value="C:ATP-binding cassette (ABC) transporter complex"/>
    <property type="evidence" value="ECO:0007669"/>
    <property type="project" value="InterPro"/>
</dbReference>
<dbReference type="EMBL" id="JXRR01000014">
    <property type="protein sequence ID" value="KIL47847.1"/>
    <property type="molecule type" value="Genomic_DNA"/>
</dbReference>
<dbReference type="PATRIC" id="fig|220754.4.peg.2035"/>
<dbReference type="OrthoDB" id="9801163at2"/>
<gene>
    <name evidence="3" type="ORF">KR50_20140</name>
</gene>
<accession>A0A0C2VG31</accession>
<keyword evidence="4" id="KW-1185">Reference proteome</keyword>
<feature type="domain" description="ABC-type glycine betaine transport system substrate-binding" evidence="2">
    <location>
        <begin position="35"/>
        <end position="298"/>
    </location>
</feature>
<evidence type="ECO:0000313" key="4">
    <source>
        <dbReference type="Proteomes" id="UP000031972"/>
    </source>
</evidence>
<dbReference type="PROSITE" id="PS51257">
    <property type="entry name" value="PROKAR_LIPOPROTEIN"/>
    <property type="match status" value="1"/>
</dbReference>
<evidence type="ECO:0000256" key="1">
    <source>
        <dbReference type="SAM" id="SignalP"/>
    </source>
</evidence>
<dbReference type="AlphaFoldDB" id="A0A0C2VG31"/>
<dbReference type="CDD" id="cd13528">
    <property type="entry name" value="PBP2_osmoprotectants"/>
    <property type="match status" value="1"/>
</dbReference>
<dbReference type="RefSeq" id="WP_041057719.1">
    <property type="nucleotide sequence ID" value="NZ_JXRR01000014.1"/>
</dbReference>
<organism evidence="3 4">
    <name type="scientific">Jeotgalibacillus campisalis</name>
    <dbReference type="NCBI Taxonomy" id="220754"/>
    <lineage>
        <taxon>Bacteria</taxon>
        <taxon>Bacillati</taxon>
        <taxon>Bacillota</taxon>
        <taxon>Bacilli</taxon>
        <taxon>Bacillales</taxon>
        <taxon>Caryophanaceae</taxon>
        <taxon>Jeotgalibacillus</taxon>
    </lineage>
</organism>
<keyword evidence="1" id="KW-0732">Signal</keyword>
<dbReference type="GO" id="GO:0022857">
    <property type="term" value="F:transmembrane transporter activity"/>
    <property type="evidence" value="ECO:0007669"/>
    <property type="project" value="InterPro"/>
</dbReference>
<reference evidence="3 4" key="1">
    <citation type="submission" date="2015-01" db="EMBL/GenBank/DDBJ databases">
        <title>Jeotgalibacillus campisalis genome sequencing.</title>
        <authorList>
            <person name="Goh K.M."/>
            <person name="Chan K.-G."/>
            <person name="Yaakop A.S."/>
            <person name="Ee R."/>
            <person name="Gan H.M."/>
            <person name="Chan C.S."/>
        </authorList>
    </citation>
    <scope>NUCLEOTIDE SEQUENCE [LARGE SCALE GENOMIC DNA]</scope>
    <source>
        <strain evidence="3 4">SF-57</strain>
    </source>
</reference>
<proteinExistence type="predicted"/>
<feature type="signal peptide" evidence="1">
    <location>
        <begin position="1"/>
        <end position="19"/>
    </location>
</feature>
<dbReference type="Pfam" id="PF04069">
    <property type="entry name" value="OpuAC"/>
    <property type="match status" value="1"/>
</dbReference>